<feature type="domain" description="ABC transmembrane type-1" evidence="10">
    <location>
        <begin position="46"/>
        <end position="319"/>
    </location>
</feature>
<dbReference type="GO" id="GO:0016887">
    <property type="term" value="F:ATP hydrolysis activity"/>
    <property type="evidence" value="ECO:0007669"/>
    <property type="project" value="InterPro"/>
</dbReference>
<dbReference type="EMBL" id="FXUV02000032">
    <property type="protein sequence ID" value="SNB73673.1"/>
    <property type="molecule type" value="Genomic_DNA"/>
</dbReference>
<organism evidence="11">
    <name type="scientific">Kingella negevensis</name>
    <dbReference type="NCBI Taxonomy" id="1522312"/>
    <lineage>
        <taxon>Bacteria</taxon>
        <taxon>Pseudomonadati</taxon>
        <taxon>Pseudomonadota</taxon>
        <taxon>Betaproteobacteria</taxon>
        <taxon>Neisseriales</taxon>
        <taxon>Neisseriaceae</taxon>
        <taxon>Kingella</taxon>
    </lineage>
</organism>
<dbReference type="PROSITE" id="PS50893">
    <property type="entry name" value="ABC_TRANSPORTER_2"/>
    <property type="match status" value="1"/>
</dbReference>
<dbReference type="InterPro" id="IPR011527">
    <property type="entry name" value="ABC1_TM_dom"/>
</dbReference>
<dbReference type="GO" id="GO:0034040">
    <property type="term" value="F:ATPase-coupled lipid transmembrane transporter activity"/>
    <property type="evidence" value="ECO:0007669"/>
    <property type="project" value="TreeGrafter"/>
</dbReference>
<dbReference type="GO" id="GO:1904680">
    <property type="term" value="F:peptide transmembrane transporter activity"/>
    <property type="evidence" value="ECO:0007669"/>
    <property type="project" value="InterPro"/>
</dbReference>
<dbReference type="InterPro" id="IPR017871">
    <property type="entry name" value="ABC_transporter-like_CS"/>
</dbReference>
<protein>
    <submittedName>
        <fullName evidence="11">ABC transporter ATP-binding protein YojI</fullName>
    </submittedName>
</protein>
<evidence type="ECO:0000256" key="4">
    <source>
        <dbReference type="ARBA" id="ARBA00022741"/>
    </source>
</evidence>
<evidence type="ECO:0000256" key="8">
    <source>
        <dbReference type="SAM" id="Phobius"/>
    </source>
</evidence>
<evidence type="ECO:0000313" key="13">
    <source>
        <dbReference type="Proteomes" id="UP000215450"/>
    </source>
</evidence>
<dbReference type="NCBIfam" id="NF007813">
    <property type="entry name" value="PRK10522.1"/>
    <property type="match status" value="1"/>
</dbReference>
<evidence type="ECO:0000256" key="7">
    <source>
        <dbReference type="ARBA" id="ARBA00023136"/>
    </source>
</evidence>
<keyword evidence="7 8" id="KW-0472">Membrane</keyword>
<dbReference type="InterPro" id="IPR003593">
    <property type="entry name" value="AAA+_ATPase"/>
</dbReference>
<dbReference type="InterPro" id="IPR027417">
    <property type="entry name" value="P-loop_NTPase"/>
</dbReference>
<evidence type="ECO:0000259" key="10">
    <source>
        <dbReference type="PROSITE" id="PS50929"/>
    </source>
</evidence>
<dbReference type="CDD" id="cd03228">
    <property type="entry name" value="ABCC_MRP_Like"/>
    <property type="match status" value="1"/>
</dbReference>
<feature type="transmembrane region" description="Helical" evidence="8">
    <location>
        <begin position="76"/>
        <end position="96"/>
    </location>
</feature>
<accession>A0A238HJB8</accession>
<dbReference type="GO" id="GO:0140359">
    <property type="term" value="F:ABC-type transporter activity"/>
    <property type="evidence" value="ECO:0007669"/>
    <property type="project" value="InterPro"/>
</dbReference>
<evidence type="ECO:0000256" key="5">
    <source>
        <dbReference type="ARBA" id="ARBA00022840"/>
    </source>
</evidence>
<reference evidence="11" key="1">
    <citation type="submission" date="2017-05" db="EMBL/GenBank/DDBJ databases">
        <authorList>
            <person name="Song R."/>
            <person name="Chenine A.L."/>
            <person name="Ruprecht R.M."/>
        </authorList>
    </citation>
    <scope>NUCLEOTIDE SEQUENCE</scope>
    <source>
        <strain evidence="11">Kingella_eburonensis</strain>
    </source>
</reference>
<evidence type="ECO:0000256" key="2">
    <source>
        <dbReference type="ARBA" id="ARBA00022475"/>
    </source>
</evidence>
<evidence type="ECO:0000259" key="9">
    <source>
        <dbReference type="PROSITE" id="PS50893"/>
    </source>
</evidence>
<comment type="subcellular location">
    <subcellularLocation>
        <location evidence="1">Cell membrane</location>
        <topology evidence="1">Multi-pass membrane protein</topology>
    </subcellularLocation>
</comment>
<dbReference type="InterPro" id="IPR036640">
    <property type="entry name" value="ABC1_TM_sf"/>
</dbReference>
<dbReference type="Gene3D" id="1.20.1560.10">
    <property type="entry name" value="ABC transporter type 1, transmembrane domain"/>
    <property type="match status" value="1"/>
</dbReference>
<dbReference type="NCBIfam" id="TIGR01194">
    <property type="entry name" value="cyc_pep_trnsptr"/>
    <property type="match status" value="1"/>
</dbReference>
<feature type="transmembrane region" description="Helical" evidence="8">
    <location>
        <begin position="259"/>
        <end position="281"/>
    </location>
</feature>
<keyword evidence="4" id="KW-0547">Nucleotide-binding</keyword>
<evidence type="ECO:0000256" key="6">
    <source>
        <dbReference type="ARBA" id="ARBA00022989"/>
    </source>
</evidence>
<dbReference type="SUPFAM" id="SSF52540">
    <property type="entry name" value="P-loop containing nucleoside triphosphate hydrolases"/>
    <property type="match status" value="1"/>
</dbReference>
<name>A0A238HJB8_9NEIS</name>
<dbReference type="GO" id="GO:0005886">
    <property type="term" value="C:plasma membrane"/>
    <property type="evidence" value="ECO:0007669"/>
    <property type="project" value="UniProtKB-SubCell"/>
</dbReference>
<dbReference type="PANTHER" id="PTHR24221:SF654">
    <property type="entry name" value="ATP-BINDING CASSETTE SUB-FAMILY B MEMBER 6"/>
    <property type="match status" value="1"/>
</dbReference>
<dbReference type="EMBL" id="FXUV01000052">
    <property type="protein sequence ID" value="SMQ13266.1"/>
    <property type="molecule type" value="Genomic_DNA"/>
</dbReference>
<sequence length="578" mass="65278">MLCSLSCLTYSFCDTIAHFSGSLNTLKNMDIIKIIFQQHRFAFWQMFALTLFSGAMGIGTLSYINNHLLREENLNSGGIGQFLILVAVYFIASSVAQIQLARLGQNFIYDIQVQFVKRIMDSHNAQIQLIGKPKILASLGSDIRSISFAFTRLPELVQGALFTLACSLYLMVLSFKLFIVIALMMGLMIAGTNFVVKRHYASFRTMRHAEDEVQRHYETVLDGHKELTLNRFRAERFFNEEFMPQAKVRRNAHIHADSYHAIAVNWGNSVMLAAVGVIFYLSIQHDWASLSDAATISMTVLFMRGPLTSAIGAFPAITQSQIGLQALQALGLDEYRPQFRQSFRLPENWQTIRLENITYAHPEQGGQIFALQPVNLTLKRGETVFLIGGNGSGKSTLSMVLAGLYTPTSGKIFVDDVEITDANREAYRQLFASVFTDFHIFEQLIDGMGIDVADEQIAQWLSHLQLSEKVKIEKKRILNSKLSQGQRKRLGLLIAALENRSMMILDEWAADQDPQFRRVFYEQLLPLLKESGYTVFAISHDDKYFHHAERIVSMKLGELSEFDAEAAKVVAEEHSRAA</sequence>
<keyword evidence="13" id="KW-1185">Reference proteome</keyword>
<dbReference type="GO" id="GO:0015833">
    <property type="term" value="P:peptide transport"/>
    <property type="evidence" value="ECO:0007669"/>
    <property type="project" value="InterPro"/>
</dbReference>
<dbReference type="GO" id="GO:0005524">
    <property type="term" value="F:ATP binding"/>
    <property type="evidence" value="ECO:0007669"/>
    <property type="project" value="UniProtKB-KW"/>
</dbReference>
<dbReference type="SUPFAM" id="SSF90123">
    <property type="entry name" value="ABC transporter transmembrane region"/>
    <property type="match status" value="1"/>
</dbReference>
<keyword evidence="5 11" id="KW-0067">ATP-binding</keyword>
<keyword evidence="2" id="KW-1003">Cell membrane</keyword>
<evidence type="ECO:0000313" key="12">
    <source>
        <dbReference type="EMBL" id="SNB73673.1"/>
    </source>
</evidence>
<feature type="transmembrane region" description="Helical" evidence="8">
    <location>
        <begin position="153"/>
        <end position="171"/>
    </location>
</feature>
<dbReference type="SMART" id="SM00382">
    <property type="entry name" value="AAA"/>
    <property type="match status" value="1"/>
</dbReference>
<keyword evidence="6 8" id="KW-1133">Transmembrane helix</keyword>
<dbReference type="PROSITE" id="PS50929">
    <property type="entry name" value="ABC_TM1F"/>
    <property type="match status" value="1"/>
</dbReference>
<proteinExistence type="predicted"/>
<evidence type="ECO:0000313" key="11">
    <source>
        <dbReference type="EMBL" id="SMQ13266.1"/>
    </source>
</evidence>
<feature type="domain" description="ABC transporter" evidence="9">
    <location>
        <begin position="352"/>
        <end position="578"/>
    </location>
</feature>
<dbReference type="InterPro" id="IPR039421">
    <property type="entry name" value="Type_1_exporter"/>
</dbReference>
<dbReference type="Pfam" id="PF00005">
    <property type="entry name" value="ABC_tran"/>
    <property type="match status" value="1"/>
</dbReference>
<gene>
    <name evidence="11" type="primary">yojI</name>
    <name evidence="12" type="ORF">KEBURONENSIS_00326</name>
    <name evidence="11" type="ORF">KEBURONENSIS_00495</name>
</gene>
<dbReference type="OrthoDB" id="9760776at2"/>
<dbReference type="STRING" id="1522312.GCA_900177895_01947"/>
<reference evidence="12 13" key="2">
    <citation type="submission" date="2017-06" db="EMBL/GenBank/DDBJ databases">
        <authorList>
            <person name="Kim H.J."/>
            <person name="Triplett B.A."/>
        </authorList>
    </citation>
    <scope>NUCLEOTIDE SEQUENCE [LARGE SCALE GENOMIC DNA]</scope>
    <source>
        <strain evidence="12">Kingella_eburonensis</strain>
    </source>
</reference>
<keyword evidence="3 8" id="KW-0812">Transmembrane</keyword>
<dbReference type="PROSITE" id="PS00211">
    <property type="entry name" value="ABC_TRANSPORTER_1"/>
    <property type="match status" value="1"/>
</dbReference>
<dbReference type="PANTHER" id="PTHR24221">
    <property type="entry name" value="ATP-BINDING CASSETTE SUB-FAMILY B"/>
    <property type="match status" value="1"/>
</dbReference>
<dbReference type="AlphaFoldDB" id="A0A238HJB8"/>
<dbReference type="Gene3D" id="3.40.50.300">
    <property type="entry name" value="P-loop containing nucleotide triphosphate hydrolases"/>
    <property type="match status" value="1"/>
</dbReference>
<dbReference type="Proteomes" id="UP000215450">
    <property type="component" value="Unassembled WGS sequence"/>
</dbReference>
<evidence type="ECO:0000256" key="3">
    <source>
        <dbReference type="ARBA" id="ARBA00022692"/>
    </source>
</evidence>
<dbReference type="Pfam" id="PF00664">
    <property type="entry name" value="ABC_membrane"/>
    <property type="match status" value="1"/>
</dbReference>
<evidence type="ECO:0000256" key="1">
    <source>
        <dbReference type="ARBA" id="ARBA00004651"/>
    </source>
</evidence>
<feature type="transmembrane region" description="Helical" evidence="8">
    <location>
        <begin position="177"/>
        <end position="196"/>
    </location>
</feature>
<dbReference type="InterPro" id="IPR005898">
    <property type="entry name" value="Cyc_pep_transpt_SyrD/YojI"/>
</dbReference>
<dbReference type="InterPro" id="IPR003439">
    <property type="entry name" value="ABC_transporter-like_ATP-bd"/>
</dbReference>
<feature type="transmembrane region" description="Helical" evidence="8">
    <location>
        <begin position="41"/>
        <end position="64"/>
    </location>
</feature>